<dbReference type="AlphaFoldDB" id="A0A2Z6R513"/>
<proteinExistence type="predicted"/>
<organism evidence="1 2">
    <name type="scientific">Rhizophagus clarus</name>
    <dbReference type="NCBI Taxonomy" id="94130"/>
    <lineage>
        <taxon>Eukaryota</taxon>
        <taxon>Fungi</taxon>
        <taxon>Fungi incertae sedis</taxon>
        <taxon>Mucoromycota</taxon>
        <taxon>Glomeromycotina</taxon>
        <taxon>Glomeromycetes</taxon>
        <taxon>Glomerales</taxon>
        <taxon>Glomeraceae</taxon>
        <taxon>Rhizophagus</taxon>
    </lineage>
</organism>
<accession>A0A2Z6R513</accession>
<protein>
    <submittedName>
        <fullName evidence="1">Uncharacterized protein</fullName>
    </submittedName>
</protein>
<sequence>MDKITEVLAENPHDLITSIESCVIEIRISLYCAYNLQCLQLPMSEVAFGSNFTNMVTKEILTFGQTYHYGEGEIQSLASSVISNLKTKLTERSLINQKVDFRISKDQFETLIGLRSGDLPTATKGKKWMDKVDLTVSLQDVLVNEDIENNGVDSSRFQKLFVLGVGIGID</sequence>
<comment type="caution">
    <text evidence="1">The sequence shown here is derived from an EMBL/GenBank/DDBJ whole genome shotgun (WGS) entry which is preliminary data.</text>
</comment>
<evidence type="ECO:0000313" key="2">
    <source>
        <dbReference type="Proteomes" id="UP000247702"/>
    </source>
</evidence>
<keyword evidence="2" id="KW-1185">Reference proteome</keyword>
<gene>
    <name evidence="1" type="ORF">RclHR1_14380001</name>
</gene>
<evidence type="ECO:0000313" key="1">
    <source>
        <dbReference type="EMBL" id="GBB87876.1"/>
    </source>
</evidence>
<dbReference type="EMBL" id="BEXD01000489">
    <property type="protein sequence ID" value="GBB87876.1"/>
    <property type="molecule type" value="Genomic_DNA"/>
</dbReference>
<dbReference type="Proteomes" id="UP000247702">
    <property type="component" value="Unassembled WGS sequence"/>
</dbReference>
<name>A0A2Z6R513_9GLOM</name>
<reference evidence="1 2" key="1">
    <citation type="submission" date="2017-11" db="EMBL/GenBank/DDBJ databases">
        <title>The genome of Rhizophagus clarus HR1 reveals common genetic basis of auxotrophy among arbuscular mycorrhizal fungi.</title>
        <authorList>
            <person name="Kobayashi Y."/>
        </authorList>
    </citation>
    <scope>NUCLEOTIDE SEQUENCE [LARGE SCALE GENOMIC DNA]</scope>
    <source>
        <strain evidence="1 2">HR1</strain>
    </source>
</reference>